<reference evidence="1" key="2">
    <citation type="submission" date="2023-02" db="EMBL/GenBank/DDBJ databases">
        <authorList>
            <consortium name="DOE Joint Genome Institute"/>
            <person name="Mondo S.J."/>
            <person name="Chang Y."/>
            <person name="Wang Y."/>
            <person name="Ahrendt S."/>
            <person name="Andreopoulos W."/>
            <person name="Barry K."/>
            <person name="Beard J."/>
            <person name="Benny G.L."/>
            <person name="Blankenship S."/>
            <person name="Bonito G."/>
            <person name="Cuomo C."/>
            <person name="Desiro A."/>
            <person name="Gervers K.A."/>
            <person name="Hundley H."/>
            <person name="Kuo A."/>
            <person name="LaButti K."/>
            <person name="Lang B.F."/>
            <person name="Lipzen A."/>
            <person name="O'Donnell K."/>
            <person name="Pangilinan J."/>
            <person name="Reynolds N."/>
            <person name="Sandor L."/>
            <person name="Smith M.W."/>
            <person name="Tsang A."/>
            <person name="Grigoriev I.V."/>
            <person name="Stajich J.E."/>
            <person name="Spatafora J.W."/>
        </authorList>
    </citation>
    <scope>NUCLEOTIDE SEQUENCE</scope>
    <source>
        <strain evidence="1">RSA 2281</strain>
    </source>
</reference>
<sequence length="198" mass="23203">MICRLNGYLSVWINNKFYDDHNLVAWVSMFPSFNSNLLYVQETNEYTTYESLKHLAQVLGKNKVVMHKGDASDSNKKIMYNGTIRGVNHHRIDVVRLDMNLNYQQKYVSKLSIKVEYVSYNLMLEKYVILKLTYAVRNVSRKLAHVLDNIHGKAVIMQNCFLQPLKNQGIAFLLICTGKTLMYTKRNLKLYDFYITEQ</sequence>
<protein>
    <submittedName>
        <fullName evidence="1">Uncharacterized protein</fullName>
    </submittedName>
</protein>
<accession>A0AAD5K198</accession>
<gene>
    <name evidence="1" type="ORF">BDA99DRAFT_543280</name>
</gene>
<reference evidence="1" key="1">
    <citation type="journal article" date="2022" name="IScience">
        <title>Evolution of zygomycete secretomes and the origins of terrestrial fungal ecologies.</title>
        <authorList>
            <person name="Chang Y."/>
            <person name="Wang Y."/>
            <person name="Mondo S."/>
            <person name="Ahrendt S."/>
            <person name="Andreopoulos W."/>
            <person name="Barry K."/>
            <person name="Beard J."/>
            <person name="Benny G.L."/>
            <person name="Blankenship S."/>
            <person name="Bonito G."/>
            <person name="Cuomo C."/>
            <person name="Desiro A."/>
            <person name="Gervers K.A."/>
            <person name="Hundley H."/>
            <person name="Kuo A."/>
            <person name="LaButti K."/>
            <person name="Lang B.F."/>
            <person name="Lipzen A."/>
            <person name="O'Donnell K."/>
            <person name="Pangilinan J."/>
            <person name="Reynolds N."/>
            <person name="Sandor L."/>
            <person name="Smith M.E."/>
            <person name="Tsang A."/>
            <person name="Grigoriev I.V."/>
            <person name="Stajich J.E."/>
            <person name="Spatafora J.W."/>
        </authorList>
    </citation>
    <scope>NUCLEOTIDE SEQUENCE</scope>
    <source>
        <strain evidence="1">RSA 2281</strain>
    </source>
</reference>
<keyword evidence="2" id="KW-1185">Reference proteome</keyword>
<name>A0AAD5K198_9FUNG</name>
<organism evidence="1 2">
    <name type="scientific">Phascolomyces articulosus</name>
    <dbReference type="NCBI Taxonomy" id="60185"/>
    <lineage>
        <taxon>Eukaryota</taxon>
        <taxon>Fungi</taxon>
        <taxon>Fungi incertae sedis</taxon>
        <taxon>Mucoromycota</taxon>
        <taxon>Mucoromycotina</taxon>
        <taxon>Mucoromycetes</taxon>
        <taxon>Mucorales</taxon>
        <taxon>Lichtheimiaceae</taxon>
        <taxon>Phascolomyces</taxon>
    </lineage>
</organism>
<evidence type="ECO:0000313" key="2">
    <source>
        <dbReference type="Proteomes" id="UP001209540"/>
    </source>
</evidence>
<evidence type="ECO:0000313" key="1">
    <source>
        <dbReference type="EMBL" id="KAI9246487.1"/>
    </source>
</evidence>
<dbReference type="Proteomes" id="UP001209540">
    <property type="component" value="Unassembled WGS sequence"/>
</dbReference>
<dbReference type="AlphaFoldDB" id="A0AAD5K198"/>
<comment type="caution">
    <text evidence="1">The sequence shown here is derived from an EMBL/GenBank/DDBJ whole genome shotgun (WGS) entry which is preliminary data.</text>
</comment>
<dbReference type="EMBL" id="JAIXMP010000046">
    <property type="protein sequence ID" value="KAI9246487.1"/>
    <property type="molecule type" value="Genomic_DNA"/>
</dbReference>
<proteinExistence type="predicted"/>